<feature type="compositionally biased region" description="Low complexity" evidence="1">
    <location>
        <begin position="26"/>
        <end position="38"/>
    </location>
</feature>
<comment type="caution">
    <text evidence="3">The sequence shown here is derived from an EMBL/GenBank/DDBJ whole genome shotgun (WGS) entry which is preliminary data.</text>
</comment>
<feature type="compositionally biased region" description="Polar residues" evidence="1">
    <location>
        <begin position="1"/>
        <end position="16"/>
    </location>
</feature>
<evidence type="ECO:0000313" key="4">
    <source>
        <dbReference type="Proteomes" id="UP000693970"/>
    </source>
</evidence>
<evidence type="ECO:0000256" key="1">
    <source>
        <dbReference type="SAM" id="MobiDB-lite"/>
    </source>
</evidence>
<keyword evidence="2" id="KW-0812">Transmembrane</keyword>
<feature type="compositionally biased region" description="Polar residues" evidence="1">
    <location>
        <begin position="190"/>
        <end position="203"/>
    </location>
</feature>
<feature type="transmembrane region" description="Helical" evidence="2">
    <location>
        <begin position="827"/>
        <end position="848"/>
    </location>
</feature>
<keyword evidence="4" id="KW-1185">Reference proteome</keyword>
<feature type="region of interest" description="Disordered" evidence="1">
    <location>
        <begin position="301"/>
        <end position="359"/>
    </location>
</feature>
<feature type="compositionally biased region" description="Polar residues" evidence="1">
    <location>
        <begin position="66"/>
        <end position="75"/>
    </location>
</feature>
<evidence type="ECO:0000313" key="3">
    <source>
        <dbReference type="EMBL" id="KAG7352818.1"/>
    </source>
</evidence>
<feature type="compositionally biased region" description="Pro residues" evidence="1">
    <location>
        <begin position="603"/>
        <end position="613"/>
    </location>
</feature>
<feature type="compositionally biased region" description="Polar residues" evidence="1">
    <location>
        <begin position="330"/>
        <end position="341"/>
    </location>
</feature>
<keyword evidence="2" id="KW-1133">Transmembrane helix</keyword>
<feature type="region of interest" description="Disordered" evidence="1">
    <location>
        <begin position="243"/>
        <end position="262"/>
    </location>
</feature>
<feature type="compositionally biased region" description="Basic and acidic residues" evidence="1">
    <location>
        <begin position="39"/>
        <end position="48"/>
    </location>
</feature>
<feature type="region of interest" description="Disordered" evidence="1">
    <location>
        <begin position="640"/>
        <end position="705"/>
    </location>
</feature>
<reference evidence="3" key="2">
    <citation type="submission" date="2021-04" db="EMBL/GenBank/DDBJ databases">
        <authorList>
            <person name="Podell S."/>
        </authorList>
    </citation>
    <scope>NUCLEOTIDE SEQUENCE</scope>
    <source>
        <strain evidence="3">Hildebrandi</strain>
    </source>
</reference>
<feature type="compositionally biased region" description="Low complexity" evidence="1">
    <location>
        <begin position="301"/>
        <end position="315"/>
    </location>
</feature>
<feature type="compositionally biased region" description="Basic and acidic residues" evidence="1">
    <location>
        <begin position="648"/>
        <end position="657"/>
    </location>
</feature>
<name>A0A9K3L0U5_9STRA</name>
<protein>
    <submittedName>
        <fullName evidence="3">Uncharacterized protein</fullName>
    </submittedName>
</protein>
<feature type="region of interest" description="Disordered" evidence="1">
    <location>
        <begin position="1"/>
        <end position="75"/>
    </location>
</feature>
<feature type="compositionally biased region" description="Low complexity" evidence="1">
    <location>
        <begin position="179"/>
        <end position="189"/>
    </location>
</feature>
<proteinExistence type="predicted"/>
<reference evidence="3" key="1">
    <citation type="journal article" date="2021" name="Sci. Rep.">
        <title>Diploid genomic architecture of Nitzschia inconspicua, an elite biomass production diatom.</title>
        <authorList>
            <person name="Oliver A."/>
            <person name="Podell S."/>
            <person name="Pinowska A."/>
            <person name="Traller J.C."/>
            <person name="Smith S.R."/>
            <person name="McClure R."/>
            <person name="Beliaev A."/>
            <person name="Bohutskyi P."/>
            <person name="Hill E.A."/>
            <person name="Rabines A."/>
            <person name="Zheng H."/>
            <person name="Allen L.Z."/>
            <person name="Kuo A."/>
            <person name="Grigoriev I.V."/>
            <person name="Allen A.E."/>
            <person name="Hazlebeck D."/>
            <person name="Allen E.E."/>
        </authorList>
    </citation>
    <scope>NUCLEOTIDE SEQUENCE</scope>
    <source>
        <strain evidence="3">Hildebrandi</strain>
    </source>
</reference>
<accession>A0A9K3L0U5</accession>
<feature type="region of interest" description="Disordered" evidence="1">
    <location>
        <begin position="588"/>
        <end position="614"/>
    </location>
</feature>
<gene>
    <name evidence="3" type="ORF">IV203_008866</name>
</gene>
<sequence length="913" mass="99025">MITSQDTLMSPSAGTNDHTDSQLDVPSSITSLPLQSSSRENKEDHVDMRNGSSSGSDSREEDNGKRNTAATTPISMTFMSSQEHITNIVQRADDEVTIGSTASTTVPRGAAVTSPVMNKSCSTTTTGTTTTVTHDNNIFLSKANKAAESTQSSPVIRKDGKKYSSVSFDDGNNENGDITATTAAATTTASQQQNTAGRMTSTVAADLGADPPSSSHHLEPEGVRTNPNNVSRRFDDAMLKQVMGQEGEEGEEEEKRTPKADLPTTIVEEEMGTIHQGGEEAELHEPKMATLAGEISYASSVGPSTITTTTDSPSDLNDSDIQDRVETPKGTASASSASMPQYTPLLDVTSPSINNDDQLSLHSATHPLQSFTAHVPESVVHVPLPAGLLAGPAPAHIHANLSSAVSNRYHPPAEFSNGLVAYPNGERGIPHMPALVLPQSNGVYHGIPATLAPTPSVGGKRRIHLRLVEDIAKPDNSLFSSFRTRSILRRSPVSASPIDEKEPSRMSSQWVDRGSLTVSWYEGTSTLELQEHVRNSVVRKLRLEGTTKLADFRILDETVDPPEEIVLCPYIPNGSRLLLRFTTKDAGGDATPMYPRLSDYGPPESPSAAPSPHPKLVDLGGLGLNANQLALLGARLKGLQIPSPDENDGSRRLKVADSGKPLPTIPHFKMDGTADRGLKTHSSEDDEDNSKEDSNLDVASLHPEDPVQKSLREITELLLAERKGNQRYVAPRQEKRQVIFVLANYFVVFLSMIAIAAEIQARAPAWQASMEGHFKNVQDCSKDKESLFECVENGDLAGLVASVLLWISRSAATKRIFLFGFETPKKLWTVVYESLVTAVCWGFSYIFIRRGMNPDTNRNVLQKYWKDAVYGSLAGFNAAFMKQVLKNLIPQEAIEDALQDRQLKILSWLPSFS</sequence>
<dbReference type="Proteomes" id="UP000693970">
    <property type="component" value="Unassembled WGS sequence"/>
</dbReference>
<feature type="compositionally biased region" description="Basic and acidic residues" evidence="1">
    <location>
        <begin position="668"/>
        <end position="683"/>
    </location>
</feature>
<feature type="compositionally biased region" description="Polar residues" evidence="1">
    <location>
        <begin position="349"/>
        <end position="359"/>
    </location>
</feature>
<organism evidence="3 4">
    <name type="scientific">Nitzschia inconspicua</name>
    <dbReference type="NCBI Taxonomy" id="303405"/>
    <lineage>
        <taxon>Eukaryota</taxon>
        <taxon>Sar</taxon>
        <taxon>Stramenopiles</taxon>
        <taxon>Ochrophyta</taxon>
        <taxon>Bacillariophyta</taxon>
        <taxon>Bacillariophyceae</taxon>
        <taxon>Bacillariophycidae</taxon>
        <taxon>Bacillariales</taxon>
        <taxon>Bacillariaceae</taxon>
        <taxon>Nitzschia</taxon>
    </lineage>
</organism>
<feature type="region of interest" description="Disordered" evidence="1">
    <location>
        <begin position="150"/>
        <end position="231"/>
    </location>
</feature>
<dbReference type="EMBL" id="JAGRRH010000017">
    <property type="protein sequence ID" value="KAG7352818.1"/>
    <property type="molecule type" value="Genomic_DNA"/>
</dbReference>
<dbReference type="AlphaFoldDB" id="A0A9K3L0U5"/>
<evidence type="ECO:0000256" key="2">
    <source>
        <dbReference type="SAM" id="Phobius"/>
    </source>
</evidence>
<keyword evidence="2" id="KW-0472">Membrane</keyword>
<dbReference type="OrthoDB" id="47836at2759"/>